<dbReference type="RefSeq" id="WP_186478525.1">
    <property type="nucleotide sequence ID" value="NZ_CP077094.1"/>
</dbReference>
<proteinExistence type="predicted"/>
<evidence type="ECO:0000313" key="2">
    <source>
        <dbReference type="Proteomes" id="UP001064504"/>
    </source>
</evidence>
<name>A0ABY6AFL4_9PSED</name>
<evidence type="ECO:0000313" key="1">
    <source>
        <dbReference type="EMBL" id="UXH38356.1"/>
    </source>
</evidence>
<dbReference type="EMBL" id="CP104557">
    <property type="protein sequence ID" value="UXH38356.1"/>
    <property type="molecule type" value="Genomic_DNA"/>
</dbReference>
<reference evidence="1" key="1">
    <citation type="submission" date="2022-09" db="EMBL/GenBank/DDBJ databases">
        <title>Complete genome sequence of Pseudomonas promysalinigenes strain RL-WG26, a newly isolated PGPR with the potential for plant salinity stress alleviation.</title>
        <authorList>
            <person name="Ren L."/>
            <person name="Wang G."/>
            <person name="Hu H."/>
        </authorList>
    </citation>
    <scope>NUCLEOTIDE SEQUENCE</scope>
    <source>
        <strain evidence="1">RL-WG26</strain>
    </source>
</reference>
<dbReference type="Proteomes" id="UP001064504">
    <property type="component" value="Chromosome"/>
</dbReference>
<protein>
    <submittedName>
        <fullName evidence="1">Uncharacterized protein</fullName>
    </submittedName>
</protein>
<accession>A0ABY6AFL4</accession>
<gene>
    <name evidence="1" type="ORF">N5C08_15360</name>
</gene>
<organism evidence="1 2">
    <name type="scientific">Pseudomonas promysalinigenes</name>
    <dbReference type="NCBI Taxonomy" id="485898"/>
    <lineage>
        <taxon>Bacteria</taxon>
        <taxon>Pseudomonadati</taxon>
        <taxon>Pseudomonadota</taxon>
        <taxon>Gammaproteobacteria</taxon>
        <taxon>Pseudomonadales</taxon>
        <taxon>Pseudomonadaceae</taxon>
        <taxon>Pseudomonas</taxon>
    </lineage>
</organism>
<keyword evidence="2" id="KW-1185">Reference proteome</keyword>
<sequence length="70" mass="7887">MSNLNEEPGTRAEFHRQHQAQALAEAQRLLGQRGAMGSGWLSWVAAQLYQLGPPPYVAMVRRELQRLNEA</sequence>